<evidence type="ECO:0000259" key="13">
    <source>
        <dbReference type="PROSITE" id="PS50888"/>
    </source>
</evidence>
<feature type="domain" description="BHLH" evidence="13">
    <location>
        <begin position="296"/>
        <end position="346"/>
    </location>
</feature>
<evidence type="ECO:0000256" key="2">
    <source>
        <dbReference type="ARBA" id="ARBA00004477"/>
    </source>
</evidence>
<dbReference type="CDD" id="cd11394">
    <property type="entry name" value="bHLHzip_SREBP"/>
    <property type="match status" value="1"/>
</dbReference>
<evidence type="ECO:0000256" key="6">
    <source>
        <dbReference type="ARBA" id="ARBA00023015"/>
    </source>
</evidence>
<dbReference type="SUPFAM" id="SSF47459">
    <property type="entry name" value="HLH, helix-loop-helix DNA-binding domain"/>
    <property type="match status" value="1"/>
</dbReference>
<sequence>MESFTARDFEDMLQMFSADVPLGEGTSLFDASGSLPMLGENDELDLELFSPEEASSLIQTYYEPTLNNPSLLQPEYYQAPSPRLQSTSQYIPQQQQPQTYPQQTSNHSIFGQQQNMHNNVPNANVSTHSGSLLGQILSLPPLLPDHTGQFPVNHLKVHSQTQQIPSSVQSIPSQITPVQNENLHPFSVQQPLIQNQAIPPPAKLDIPQRMTLPVSSSPSVIPLNLPLTLTVTPIVPHITSSTSITAKDAQPLLDLFRATTPATGTPFQKLQNMQSPPKIAISRLVHSKPMGLVRLEKRTTHNAIERRYRTSINEKINDLKNLLVGADEKMNKSAVLRKATDYIRHLLTVNHRLQQENAALRARLKDQDVSDIAMTDTAVAADFFSDDGPSPGSPANTESSRSGTSEPSSPQAVPAVQDQKKRGTKRAKVEKSSTGIHDRSRMLLCLTMFAVFFVNPVQYMFGKKSLVTLGGTVEEQTGSRTMAQVDFTDGQPTWLLWLVNICIILGILIRLYVFGEPVLRPKSESALRFWSLSRQADIDLAQGKRKDAMEKMAQAFEACGRPLPRSPLDIFASLCWQSVRHALHHLVVGNWLEETVGFSLKLSDFGDRHEIVQKSARDAAILYHKLHRLYVTGPSASKEAYLGAMNLALCAVNLAEAAGEALPADMFLEMYAAIALEMKRSLPRPVWYFLGYTLNRARGICFKTYDDIPLGWKWLFHPMTLKYLRKTNIPFVDHECSLTSLQAPDDPVAYFSRAFRQHMLQGLLDRFAKSNDQTHCAEEWIDEYLDQVDLVIECSSYGDASWSSIDSRPVLGWRSDDRGQWWAALLGTAVIARSQRSYHSQLKQYTSILQQNLQIPLLQTKQLVTAIHNCFAVTHTKSTSAAGHLAALSEASQTMMQISSAKTLEKSSMVAMFIASEWLMDALRKVTEANTGRKSLMHMVTFDKVLNDTRAIRQRCSAMFP</sequence>
<gene>
    <name evidence="14" type="primary">RvY_08750</name>
    <name evidence="14" type="synonym">RvY_08750.1</name>
    <name evidence="14" type="ORF">RvY_08750-1</name>
</gene>
<comment type="subcellular location">
    <subcellularLocation>
        <location evidence="2">Endoplasmic reticulum membrane</location>
        <topology evidence="2">Multi-pass membrane protein</topology>
    </subcellularLocation>
    <subcellularLocation>
        <location evidence="1">Nucleus</location>
    </subcellularLocation>
</comment>
<dbReference type="InterPro" id="IPR036638">
    <property type="entry name" value="HLH_DNA-bd_sf"/>
</dbReference>
<dbReference type="SMART" id="SM00353">
    <property type="entry name" value="HLH"/>
    <property type="match status" value="1"/>
</dbReference>
<dbReference type="InterPro" id="IPR011598">
    <property type="entry name" value="bHLH_dom"/>
</dbReference>
<dbReference type="PROSITE" id="PS50888">
    <property type="entry name" value="BHLH"/>
    <property type="match status" value="1"/>
</dbReference>
<protein>
    <recommendedName>
        <fullName evidence="13">BHLH domain-containing protein</fullName>
    </recommendedName>
</protein>
<feature type="compositionally biased region" description="Low complexity" evidence="12">
    <location>
        <begin position="85"/>
        <end position="104"/>
    </location>
</feature>
<dbReference type="PANTHER" id="PTHR46062:SF1">
    <property type="entry name" value="LP12374P"/>
    <property type="match status" value="1"/>
</dbReference>
<evidence type="ECO:0000256" key="7">
    <source>
        <dbReference type="ARBA" id="ARBA00023125"/>
    </source>
</evidence>
<dbReference type="Pfam" id="PF00010">
    <property type="entry name" value="HLH"/>
    <property type="match status" value="1"/>
</dbReference>
<reference evidence="14 15" key="1">
    <citation type="journal article" date="2016" name="Nat. Commun.">
        <title>Extremotolerant tardigrade genome and improved radiotolerance of human cultured cells by tardigrade-unique protein.</title>
        <authorList>
            <person name="Hashimoto T."/>
            <person name="Horikawa D.D."/>
            <person name="Saito Y."/>
            <person name="Kuwahara H."/>
            <person name="Kozuka-Hata H."/>
            <person name="Shin-I T."/>
            <person name="Minakuchi Y."/>
            <person name="Ohishi K."/>
            <person name="Motoyama A."/>
            <person name="Aizu T."/>
            <person name="Enomoto A."/>
            <person name="Kondo K."/>
            <person name="Tanaka S."/>
            <person name="Hara Y."/>
            <person name="Koshikawa S."/>
            <person name="Sagara H."/>
            <person name="Miura T."/>
            <person name="Yokobori S."/>
            <person name="Miyagawa K."/>
            <person name="Suzuki Y."/>
            <person name="Kubo T."/>
            <person name="Oyama M."/>
            <person name="Kohara Y."/>
            <person name="Fujiyama A."/>
            <person name="Arakawa K."/>
            <person name="Katayama T."/>
            <person name="Toyoda A."/>
            <person name="Kunieda T."/>
        </authorList>
    </citation>
    <scope>NUCLEOTIDE SEQUENCE [LARGE SCALE GENOMIC DNA]</scope>
    <source>
        <strain evidence="14 15">YOKOZUNA-1</strain>
    </source>
</reference>
<keyword evidence="6" id="KW-0805">Transcription regulation</keyword>
<dbReference type="GO" id="GO:0005634">
    <property type="term" value="C:nucleus"/>
    <property type="evidence" value="ECO:0007669"/>
    <property type="project" value="UniProtKB-SubCell"/>
</dbReference>
<feature type="compositionally biased region" description="Low complexity" evidence="12">
    <location>
        <begin position="397"/>
        <end position="410"/>
    </location>
</feature>
<evidence type="ECO:0000313" key="15">
    <source>
        <dbReference type="Proteomes" id="UP000186922"/>
    </source>
</evidence>
<keyword evidence="9" id="KW-0804">Transcription</keyword>
<dbReference type="GO" id="GO:0005789">
    <property type="term" value="C:endoplasmic reticulum membrane"/>
    <property type="evidence" value="ECO:0007669"/>
    <property type="project" value="UniProtKB-SubCell"/>
</dbReference>
<evidence type="ECO:0000256" key="4">
    <source>
        <dbReference type="ARBA" id="ARBA00022824"/>
    </source>
</evidence>
<feature type="coiled-coil region" evidence="11">
    <location>
        <begin position="343"/>
        <end position="370"/>
    </location>
</feature>
<keyword evidence="11" id="KW-0175">Coiled coil</keyword>
<comment type="caution">
    <text evidence="14">The sequence shown here is derived from an EMBL/GenBank/DDBJ whole genome shotgun (WGS) entry which is preliminary data.</text>
</comment>
<dbReference type="GO" id="GO:0000981">
    <property type="term" value="F:DNA-binding transcription factor activity, RNA polymerase II-specific"/>
    <property type="evidence" value="ECO:0007669"/>
    <property type="project" value="TreeGrafter"/>
</dbReference>
<keyword evidence="3" id="KW-0812">Transmembrane</keyword>
<name>A0A1D1VBL7_RAMVA</name>
<proteinExistence type="predicted"/>
<dbReference type="STRING" id="947166.A0A1D1VBL7"/>
<feature type="region of interest" description="Disordered" evidence="12">
    <location>
        <begin position="82"/>
        <end position="104"/>
    </location>
</feature>
<dbReference type="Proteomes" id="UP000186922">
    <property type="component" value="Unassembled WGS sequence"/>
</dbReference>
<feature type="region of interest" description="Disordered" evidence="12">
    <location>
        <begin position="383"/>
        <end position="433"/>
    </location>
</feature>
<keyword evidence="7" id="KW-0238">DNA-binding</keyword>
<evidence type="ECO:0000256" key="1">
    <source>
        <dbReference type="ARBA" id="ARBA00004123"/>
    </source>
</evidence>
<evidence type="ECO:0000256" key="3">
    <source>
        <dbReference type="ARBA" id="ARBA00022692"/>
    </source>
</evidence>
<dbReference type="PANTHER" id="PTHR46062">
    <property type="entry name" value="STEROL REGULATORY ELEMENT-BINDING PROTEIN"/>
    <property type="match status" value="1"/>
</dbReference>
<evidence type="ECO:0000256" key="5">
    <source>
        <dbReference type="ARBA" id="ARBA00022989"/>
    </source>
</evidence>
<dbReference type="OrthoDB" id="2133190at2759"/>
<dbReference type="Gene3D" id="4.10.280.10">
    <property type="entry name" value="Helix-loop-helix DNA-binding domain"/>
    <property type="match status" value="1"/>
</dbReference>
<organism evidence="14 15">
    <name type="scientific">Ramazzottius varieornatus</name>
    <name type="common">Water bear</name>
    <name type="synonym">Tardigrade</name>
    <dbReference type="NCBI Taxonomy" id="947166"/>
    <lineage>
        <taxon>Eukaryota</taxon>
        <taxon>Metazoa</taxon>
        <taxon>Ecdysozoa</taxon>
        <taxon>Tardigrada</taxon>
        <taxon>Eutardigrada</taxon>
        <taxon>Parachela</taxon>
        <taxon>Hypsibioidea</taxon>
        <taxon>Ramazzottiidae</taxon>
        <taxon>Ramazzottius</taxon>
    </lineage>
</organism>
<accession>A0A1D1VBL7</accession>
<dbReference type="EMBL" id="BDGG01000004">
    <property type="protein sequence ID" value="GAU97462.1"/>
    <property type="molecule type" value="Genomic_DNA"/>
</dbReference>
<evidence type="ECO:0000256" key="10">
    <source>
        <dbReference type="ARBA" id="ARBA00023242"/>
    </source>
</evidence>
<evidence type="ECO:0000256" key="8">
    <source>
        <dbReference type="ARBA" id="ARBA00023136"/>
    </source>
</evidence>
<dbReference type="GO" id="GO:0000978">
    <property type="term" value="F:RNA polymerase II cis-regulatory region sequence-specific DNA binding"/>
    <property type="evidence" value="ECO:0007669"/>
    <property type="project" value="TreeGrafter"/>
</dbReference>
<dbReference type="GO" id="GO:0046983">
    <property type="term" value="F:protein dimerization activity"/>
    <property type="evidence" value="ECO:0007669"/>
    <property type="project" value="InterPro"/>
</dbReference>
<evidence type="ECO:0000256" key="11">
    <source>
        <dbReference type="SAM" id="Coils"/>
    </source>
</evidence>
<evidence type="ECO:0000256" key="12">
    <source>
        <dbReference type="SAM" id="MobiDB-lite"/>
    </source>
</evidence>
<keyword evidence="5" id="KW-1133">Transmembrane helix</keyword>
<keyword evidence="10" id="KW-0539">Nucleus</keyword>
<evidence type="ECO:0000313" key="14">
    <source>
        <dbReference type="EMBL" id="GAU97462.1"/>
    </source>
</evidence>
<keyword evidence="4" id="KW-0256">Endoplasmic reticulum</keyword>
<keyword evidence="8" id="KW-0472">Membrane</keyword>
<evidence type="ECO:0000256" key="9">
    <source>
        <dbReference type="ARBA" id="ARBA00023163"/>
    </source>
</evidence>
<keyword evidence="15" id="KW-1185">Reference proteome</keyword>
<dbReference type="AlphaFoldDB" id="A0A1D1VBL7"/>